<dbReference type="PANTHER" id="PTHR17085">
    <property type="entry name" value="NUCLEAR RECEPTOR COACTIVATOR 4"/>
    <property type="match status" value="1"/>
</dbReference>
<dbReference type="OrthoDB" id="6334544at2759"/>
<dbReference type="Pfam" id="PF12489">
    <property type="entry name" value="ARA70"/>
    <property type="match status" value="1"/>
</dbReference>
<dbReference type="InterPro" id="IPR039947">
    <property type="entry name" value="NCoA-4"/>
</dbReference>
<organism evidence="4 5">
    <name type="scientific">Patiria miniata</name>
    <name type="common">Bat star</name>
    <name type="synonym">Asterina miniata</name>
    <dbReference type="NCBI Taxonomy" id="46514"/>
    <lineage>
        <taxon>Eukaryota</taxon>
        <taxon>Metazoa</taxon>
        <taxon>Echinodermata</taxon>
        <taxon>Eleutherozoa</taxon>
        <taxon>Asterozoa</taxon>
        <taxon>Asteroidea</taxon>
        <taxon>Valvatacea</taxon>
        <taxon>Valvatida</taxon>
        <taxon>Asterinidae</taxon>
        <taxon>Patiria</taxon>
    </lineage>
</organism>
<dbReference type="EnsemblMetazoa" id="XM_038204199.1">
    <property type="protein sequence ID" value="XP_038060127.1"/>
    <property type="gene ID" value="LOC119731153"/>
</dbReference>
<dbReference type="GO" id="GO:0006879">
    <property type="term" value="P:intracellular iron ion homeostasis"/>
    <property type="evidence" value="ECO:0007669"/>
    <property type="project" value="InterPro"/>
</dbReference>
<dbReference type="GO" id="GO:0009725">
    <property type="term" value="P:response to hormone"/>
    <property type="evidence" value="ECO:0007669"/>
    <property type="project" value="TreeGrafter"/>
</dbReference>
<keyword evidence="5" id="KW-1185">Reference proteome</keyword>
<dbReference type="RefSeq" id="XP_038060127.1">
    <property type="nucleotide sequence ID" value="XM_038204199.1"/>
</dbReference>
<protein>
    <recommendedName>
        <fullName evidence="3">Nuclear receptor coactivator 4 N-terminal domain-containing protein</fullName>
    </recommendedName>
</protein>
<dbReference type="AlphaFoldDB" id="A0A914A8D8"/>
<evidence type="ECO:0000256" key="1">
    <source>
        <dbReference type="SAM" id="Coils"/>
    </source>
</evidence>
<name>A0A914A8D8_PATMI</name>
<dbReference type="GeneID" id="119731153"/>
<keyword evidence="1" id="KW-0175">Coiled coil</keyword>
<dbReference type="Proteomes" id="UP000887568">
    <property type="component" value="Unplaced"/>
</dbReference>
<evidence type="ECO:0000313" key="4">
    <source>
        <dbReference type="EnsemblMetazoa" id="XP_038060127.1"/>
    </source>
</evidence>
<feature type="domain" description="Nuclear receptor coactivator 4 N-terminal" evidence="3">
    <location>
        <begin position="30"/>
        <end position="138"/>
    </location>
</feature>
<dbReference type="GO" id="GO:0003713">
    <property type="term" value="F:transcription coactivator activity"/>
    <property type="evidence" value="ECO:0007669"/>
    <property type="project" value="InterPro"/>
</dbReference>
<dbReference type="InterPro" id="IPR022174">
    <property type="entry name" value="NCOA4_N"/>
</dbReference>
<dbReference type="OMA" id="EQGPQFY"/>
<proteinExistence type="predicted"/>
<feature type="coiled-coil region" evidence="1">
    <location>
        <begin position="81"/>
        <end position="111"/>
    </location>
</feature>
<feature type="region of interest" description="Disordered" evidence="2">
    <location>
        <begin position="761"/>
        <end position="782"/>
    </location>
</feature>
<evidence type="ECO:0000256" key="2">
    <source>
        <dbReference type="SAM" id="MobiDB-lite"/>
    </source>
</evidence>
<sequence length="798" mass="90669">MAEGCEDVLVEVQRKVVCIQDAIASISDKQQQLNNGALGAKSDIHAALSRQLEALRNREVWLLDQVDVILRIQDQLLQQHLVSLMQELGSLQRLLELAQRQDNDGESLNEELALALSRLDLLNLQPLEDTSLSFKADMASLRRAIHDFGEIDAKRPRWTHDLDVGMVKREHEFSTYQLSYDPADWLAKNTPSVSTNYDDEDDFEMLDDDDDQSETDIDVISDAPENTQHEAWPSTGPQPKFDFVHEILNSPLSDWLFDRDHVQRQFKMDMSYYKEVSQDIKSWLTDYEQKMEEEEAQGYSEEDVLSYNKPACACVASEQEPQFYEIENLASLLCCQEASPSNPSPKTTAFNTQTWLASSQEDSQEKGKWLKRPLPKVEEVCRANEPCQDFSECVCDTNCCLDYTDQSSWLSQGGSSKNRGEPVGVSWLSHQEQSDWLAKGNETVASNNMPSPFDNFLNQQSKNTADWLAQGKETSRVSNEMPSPIDNFLKQQSQKIRDWLIGGVKEVGPCSMASGYFEHLSNEPSDWLVQNRPCLTTSQASPLDAYLRQRSERLCDWLKPRDDPPQDPVFSSQIYAKATSNTSDWLSPENSDHGNTVQSVPAFDIFVESQSHQTTDWLSKKKETSTHLVANQHCPLTAYFAQRSEKTSDWLIKADEKNKQCQLAENNQWLSVHIQDNKSHDTSPSPLMELAQRPSNFYKYSDWLQKSDQTYSESKDGSKSVSDISEKWGFVSMSHDNKECVEEVSEWLTHCSLSATEVESHTKENAKLLSSSSPGEKDPASLFPCFTEKTDVEKWLVA</sequence>
<dbReference type="PANTHER" id="PTHR17085:SF3">
    <property type="entry name" value="NUCLEAR RECEPTOR COACTIVATOR 4"/>
    <property type="match status" value="1"/>
</dbReference>
<evidence type="ECO:0000259" key="3">
    <source>
        <dbReference type="Pfam" id="PF12489"/>
    </source>
</evidence>
<reference evidence="4" key="1">
    <citation type="submission" date="2022-11" db="UniProtKB">
        <authorList>
            <consortium name="EnsemblMetazoa"/>
        </authorList>
    </citation>
    <scope>IDENTIFICATION</scope>
</reference>
<accession>A0A914A8D8</accession>
<evidence type="ECO:0000313" key="5">
    <source>
        <dbReference type="Proteomes" id="UP000887568"/>
    </source>
</evidence>